<dbReference type="AlphaFoldDB" id="A0A1M7MWD4"/>
<gene>
    <name evidence="1" type="ORF">SAMN02746066_04034</name>
</gene>
<evidence type="ECO:0000313" key="1">
    <source>
        <dbReference type="EMBL" id="SHM94917.1"/>
    </source>
</evidence>
<organism evidence="1 2">
    <name type="scientific">Anaerosporobacter mobilis DSM 15930</name>
    <dbReference type="NCBI Taxonomy" id="1120996"/>
    <lineage>
        <taxon>Bacteria</taxon>
        <taxon>Bacillati</taxon>
        <taxon>Bacillota</taxon>
        <taxon>Clostridia</taxon>
        <taxon>Lachnospirales</taxon>
        <taxon>Lachnospiraceae</taxon>
        <taxon>Anaerosporobacter</taxon>
    </lineage>
</organism>
<dbReference type="STRING" id="1120996.SAMN02746066_04034"/>
<keyword evidence="2" id="KW-1185">Reference proteome</keyword>
<name>A0A1M7MWD4_9FIRM</name>
<accession>A0A1M7MWD4</accession>
<dbReference type="EMBL" id="FRCP01000023">
    <property type="protein sequence ID" value="SHM94917.1"/>
    <property type="molecule type" value="Genomic_DNA"/>
</dbReference>
<protein>
    <submittedName>
        <fullName evidence="1">Uncharacterized protein</fullName>
    </submittedName>
</protein>
<evidence type="ECO:0000313" key="2">
    <source>
        <dbReference type="Proteomes" id="UP000184038"/>
    </source>
</evidence>
<reference evidence="1 2" key="1">
    <citation type="submission" date="2016-11" db="EMBL/GenBank/DDBJ databases">
        <authorList>
            <person name="Jaros S."/>
            <person name="Januszkiewicz K."/>
            <person name="Wedrychowicz H."/>
        </authorList>
    </citation>
    <scope>NUCLEOTIDE SEQUENCE [LARGE SCALE GENOMIC DNA]</scope>
    <source>
        <strain evidence="1 2">DSM 15930</strain>
    </source>
</reference>
<proteinExistence type="predicted"/>
<dbReference type="Proteomes" id="UP000184038">
    <property type="component" value="Unassembled WGS sequence"/>
</dbReference>
<sequence>MFTENKSHRLRWLLFSLDNVKLFFAYRKHVLTENMFLNQEFIIYELNRLVQVVCYIDTPE</sequence>